<keyword evidence="5 7" id="KW-0472">Membrane</keyword>
<feature type="transmembrane region" description="Helical" evidence="7">
    <location>
        <begin position="309"/>
        <end position="331"/>
    </location>
</feature>
<keyword evidence="4 7" id="KW-1133">Transmembrane helix</keyword>
<keyword evidence="2" id="KW-1003">Cell membrane</keyword>
<evidence type="ECO:0000256" key="4">
    <source>
        <dbReference type="ARBA" id="ARBA00022989"/>
    </source>
</evidence>
<feature type="region of interest" description="Disordered" evidence="6">
    <location>
        <begin position="201"/>
        <end position="234"/>
    </location>
</feature>
<dbReference type="PANTHER" id="PTHR30294:SF29">
    <property type="entry name" value="MULTIDRUG ABC TRANSPORTER PERMEASE YBHS-RELATED"/>
    <property type="match status" value="1"/>
</dbReference>
<dbReference type="GO" id="GO:0140359">
    <property type="term" value="F:ABC-type transporter activity"/>
    <property type="evidence" value="ECO:0007669"/>
    <property type="project" value="InterPro"/>
</dbReference>
<organism evidence="9 10">
    <name type="scientific">Bifidobacterium jacchi</name>
    <dbReference type="NCBI Taxonomy" id="2490545"/>
    <lineage>
        <taxon>Bacteria</taxon>
        <taxon>Bacillati</taxon>
        <taxon>Actinomycetota</taxon>
        <taxon>Actinomycetes</taxon>
        <taxon>Bifidobacteriales</taxon>
        <taxon>Bifidobacteriaceae</taxon>
        <taxon>Bifidobacterium</taxon>
    </lineage>
</organism>
<name>A0A5N5RI83_9BIFI</name>
<feature type="region of interest" description="Disordered" evidence="6">
    <location>
        <begin position="126"/>
        <end position="147"/>
    </location>
</feature>
<comment type="caution">
    <text evidence="9">The sequence shown here is derived from an EMBL/GenBank/DDBJ whole genome shotgun (WGS) entry which is preliminary data.</text>
</comment>
<evidence type="ECO:0000256" key="1">
    <source>
        <dbReference type="ARBA" id="ARBA00004651"/>
    </source>
</evidence>
<dbReference type="RefSeq" id="WP_151916879.1">
    <property type="nucleotide sequence ID" value="NZ_RQSP01000017.1"/>
</dbReference>
<evidence type="ECO:0000313" key="9">
    <source>
        <dbReference type="EMBL" id="KAB5606998.1"/>
    </source>
</evidence>
<feature type="compositionally biased region" description="Low complexity" evidence="6">
    <location>
        <begin position="201"/>
        <end position="226"/>
    </location>
</feature>
<feature type="transmembrane region" description="Helical" evidence="7">
    <location>
        <begin position="422"/>
        <end position="441"/>
    </location>
</feature>
<dbReference type="InterPro" id="IPR051449">
    <property type="entry name" value="ABC-2_transporter_component"/>
</dbReference>
<dbReference type="OrthoDB" id="3190494at2"/>
<dbReference type="EMBL" id="RQSP01000017">
    <property type="protein sequence ID" value="KAB5606998.1"/>
    <property type="molecule type" value="Genomic_DNA"/>
</dbReference>
<dbReference type="AlphaFoldDB" id="A0A5N5RI83"/>
<feature type="domain" description="ABC-2 type transporter transmembrane" evidence="8">
    <location>
        <begin position="19"/>
        <end position="502"/>
    </location>
</feature>
<dbReference type="GO" id="GO:0005886">
    <property type="term" value="C:plasma membrane"/>
    <property type="evidence" value="ECO:0007669"/>
    <property type="project" value="UniProtKB-SubCell"/>
</dbReference>
<feature type="transmembrane region" description="Helical" evidence="7">
    <location>
        <begin position="352"/>
        <end position="377"/>
    </location>
</feature>
<dbReference type="Pfam" id="PF12698">
    <property type="entry name" value="ABC2_membrane_3"/>
    <property type="match status" value="1"/>
</dbReference>
<dbReference type="InterPro" id="IPR013525">
    <property type="entry name" value="ABC2_TM"/>
</dbReference>
<evidence type="ECO:0000256" key="6">
    <source>
        <dbReference type="SAM" id="MobiDB-lite"/>
    </source>
</evidence>
<feature type="transmembrane region" description="Helical" evidence="7">
    <location>
        <begin position="483"/>
        <end position="504"/>
    </location>
</feature>
<evidence type="ECO:0000313" key="10">
    <source>
        <dbReference type="Proteomes" id="UP000326336"/>
    </source>
</evidence>
<reference evidence="9 10" key="1">
    <citation type="journal article" date="2019" name="Int. J. Syst. Evol. Microbiol.">
        <title>Bifidobacterium jacchi sp. nov., isolated from the faeces of a baby common marmoset (Callithrix jacchus).</title>
        <authorList>
            <person name="Modesto M."/>
            <person name="Watanabe K."/>
            <person name="Arita M."/>
            <person name="Satti M."/>
            <person name="Oki K."/>
            <person name="Sciavilla P."/>
            <person name="Patavino C."/>
            <person name="Camma C."/>
            <person name="Michelini S."/>
            <person name="Sgorbati B."/>
            <person name="Mattarelli P."/>
        </authorList>
    </citation>
    <scope>NUCLEOTIDE SEQUENCE [LARGE SCALE GENOMIC DNA]</scope>
    <source>
        <strain evidence="9 10">MRM 9.3</strain>
    </source>
</reference>
<evidence type="ECO:0000256" key="2">
    <source>
        <dbReference type="ARBA" id="ARBA00022475"/>
    </source>
</evidence>
<keyword evidence="3 7" id="KW-0812">Transmembrane</keyword>
<keyword evidence="10" id="KW-1185">Reference proteome</keyword>
<feature type="compositionally biased region" description="Low complexity" evidence="6">
    <location>
        <begin position="126"/>
        <end position="146"/>
    </location>
</feature>
<dbReference type="Proteomes" id="UP000326336">
    <property type="component" value="Unassembled WGS sequence"/>
</dbReference>
<evidence type="ECO:0000256" key="3">
    <source>
        <dbReference type="ARBA" id="ARBA00022692"/>
    </source>
</evidence>
<comment type="subcellular location">
    <subcellularLocation>
        <location evidence="1">Cell membrane</location>
        <topology evidence="1">Multi-pass membrane protein</topology>
    </subcellularLocation>
</comment>
<evidence type="ECO:0000256" key="7">
    <source>
        <dbReference type="SAM" id="Phobius"/>
    </source>
</evidence>
<feature type="transmembrane region" description="Helical" evidence="7">
    <location>
        <begin position="12"/>
        <end position="32"/>
    </location>
</feature>
<evidence type="ECO:0000259" key="8">
    <source>
        <dbReference type="Pfam" id="PF12698"/>
    </source>
</evidence>
<proteinExistence type="predicted"/>
<gene>
    <name evidence="9" type="ORF">EHS19_06050</name>
</gene>
<protein>
    <submittedName>
        <fullName evidence="9">ABC transporter permease</fullName>
    </submittedName>
</protein>
<feature type="transmembrane region" description="Helical" evidence="7">
    <location>
        <begin position="389"/>
        <end position="410"/>
    </location>
</feature>
<evidence type="ECO:0000256" key="5">
    <source>
        <dbReference type="ARBA" id="ARBA00023136"/>
    </source>
</evidence>
<accession>A0A5N5RI83</accession>
<dbReference type="PANTHER" id="PTHR30294">
    <property type="entry name" value="MEMBRANE COMPONENT OF ABC TRANSPORTER YHHJ-RELATED"/>
    <property type="match status" value="1"/>
</dbReference>
<sequence>MNTCKATLRVLLAHRLYIFIYLVLIGIMMFSISGAQLFGSRDEGGSDTYAPGRPTVAVIDRDANRGRIAQEMREYLADSSDLVDLQDDPRTLQQAVASNWVDLIVIIPDGYAEGLIASASSAGADSADSAAGGADSAGSDASHDGAPTVETVTSYTSGVGAMASMDVSGFLGMTRTALIGGNVAVTDGDWAAKYGDADTTAAAPDGIAPTDAAQKGTGTQTQTGTTPDQSTLDMLPNGRLDNLTLDDLADAAKRVRAIAADGNANHAIAVDRSDQASTQAAAGSSAAAANASTDADTAVSGFGSTMKTALYPLFLAMTVCTALVLSVFNAGETRRRLAASPQRFSLMGIQRLATIGVFALIVTVGYLLATLGLMLVAGADVAALPPSGIAMTVIAAFVYALMTVACGFLLGECSSSDTMANGFANLFGLLIMFTSGMWLPVDMMPGFMTVIGRMLPGWWYCTAVDQALGIGTAAHDGVSVAGWAGSVGLVALFAAAFLCIGLAVGRIRRSRPSAVSQAVTQLAE</sequence>